<comment type="similarity">
    <text evidence="1">Belongs to the 5'(3')-deoxyribonucleotidase family.</text>
</comment>
<dbReference type="SUPFAM" id="SSF56784">
    <property type="entry name" value="HAD-like"/>
    <property type="match status" value="1"/>
</dbReference>
<dbReference type="PANTHER" id="PTHR35134:SF2">
    <property type="entry name" value="NUCLEOTIDASE YQFW-RELATED"/>
    <property type="match status" value="1"/>
</dbReference>
<evidence type="ECO:0000256" key="1">
    <source>
        <dbReference type="ARBA" id="ARBA00009589"/>
    </source>
</evidence>
<dbReference type="Pfam" id="PF06941">
    <property type="entry name" value="NT5C"/>
    <property type="match status" value="1"/>
</dbReference>
<dbReference type="GO" id="GO:0009264">
    <property type="term" value="P:deoxyribonucleotide catabolic process"/>
    <property type="evidence" value="ECO:0007669"/>
    <property type="project" value="InterPro"/>
</dbReference>
<gene>
    <name evidence="3" type="ORF">SAMN05216454_103114</name>
</gene>
<dbReference type="AlphaFoldDB" id="A0A1H8GB28"/>
<evidence type="ECO:0000313" key="3">
    <source>
        <dbReference type="EMBL" id="SEN40498.1"/>
    </source>
</evidence>
<dbReference type="GO" id="GO:0008253">
    <property type="term" value="F:5'-nucleotidase activity"/>
    <property type="evidence" value="ECO:0007669"/>
    <property type="project" value="InterPro"/>
</dbReference>
<reference evidence="3 4" key="1">
    <citation type="submission" date="2016-10" db="EMBL/GenBank/DDBJ databases">
        <authorList>
            <person name="de Groot N.N."/>
        </authorList>
    </citation>
    <scope>NUCLEOTIDE SEQUENCE [LARGE SCALE GENOMIC DNA]</scope>
    <source>
        <strain evidence="3 4">Calf135</strain>
    </source>
</reference>
<dbReference type="Gene3D" id="3.40.50.1000">
    <property type="entry name" value="HAD superfamily/HAD-like"/>
    <property type="match status" value="1"/>
</dbReference>
<dbReference type="PANTHER" id="PTHR35134">
    <property type="entry name" value="NUCLEOTIDASE YQFW-RELATED"/>
    <property type="match status" value="1"/>
</dbReference>
<dbReference type="RefSeq" id="WP_091974586.1">
    <property type="nucleotide sequence ID" value="NZ_CAUWDX010000027.1"/>
</dbReference>
<dbReference type="InterPro" id="IPR036412">
    <property type="entry name" value="HAD-like_sf"/>
</dbReference>
<dbReference type="InterPro" id="IPR052419">
    <property type="entry name" value="5_3-deoxyribonucleotidase-like"/>
</dbReference>
<feature type="active site" description="Proton donor" evidence="2">
    <location>
        <position position="10"/>
    </location>
</feature>
<dbReference type="EMBL" id="FODF01000003">
    <property type="protein sequence ID" value="SEN40498.1"/>
    <property type="molecule type" value="Genomic_DNA"/>
</dbReference>
<protein>
    <recommendedName>
        <fullName evidence="5">Nucleotidase</fullName>
    </recommendedName>
</protein>
<evidence type="ECO:0000256" key="2">
    <source>
        <dbReference type="PIRSR" id="PIRSR610708-1"/>
    </source>
</evidence>
<proteinExistence type="inferred from homology"/>
<dbReference type="InterPro" id="IPR010708">
    <property type="entry name" value="5'(3')-deoxyribonucleotidase"/>
</dbReference>
<feature type="active site" description="Nucleophile" evidence="2">
    <location>
        <position position="8"/>
    </location>
</feature>
<sequence length="208" mass="24292">MSRNICIDIDGTMSDPYFFIPYLNKLTGKILTKDDYTSIDWNDTYGPEFKDIYENFDDKYTYIYNEVELQEGVKEVIDMLVENGDNVYFVTARSHTIDKITKEWIKSKGLDASKVHSLSGNEGKVETAKKLNCDVFIEDDPNNIENLLKAGFDVIAMESNYNKKLLERLRRCYDNISQDENKPFNKKIKKKLKIAKNWIDIDNILVRK</sequence>
<accession>A0A1H8GB28</accession>
<dbReference type="InterPro" id="IPR023214">
    <property type="entry name" value="HAD_sf"/>
</dbReference>
<dbReference type="OrthoDB" id="2471595at2"/>
<dbReference type="STRING" id="215200.SAMN05216454_103114"/>
<organism evidence="3 4">
    <name type="scientific">Peptostreptococcus russellii</name>
    <dbReference type="NCBI Taxonomy" id="215200"/>
    <lineage>
        <taxon>Bacteria</taxon>
        <taxon>Bacillati</taxon>
        <taxon>Bacillota</taxon>
        <taxon>Clostridia</taxon>
        <taxon>Peptostreptococcales</taxon>
        <taxon>Peptostreptococcaceae</taxon>
        <taxon>Peptostreptococcus</taxon>
    </lineage>
</organism>
<keyword evidence="4" id="KW-1185">Reference proteome</keyword>
<name>A0A1H8GB28_9FIRM</name>
<dbReference type="Proteomes" id="UP000199512">
    <property type="component" value="Unassembled WGS sequence"/>
</dbReference>
<evidence type="ECO:0008006" key="5">
    <source>
        <dbReference type="Google" id="ProtNLM"/>
    </source>
</evidence>
<evidence type="ECO:0000313" key="4">
    <source>
        <dbReference type="Proteomes" id="UP000199512"/>
    </source>
</evidence>